<dbReference type="AlphaFoldDB" id="A0AAD1UF86"/>
<dbReference type="Pfam" id="PF13894">
    <property type="entry name" value="zf-C2H2_4"/>
    <property type="match status" value="1"/>
</dbReference>
<dbReference type="SMART" id="SM00355">
    <property type="entry name" value="ZnF_C2H2"/>
    <property type="match status" value="3"/>
</dbReference>
<evidence type="ECO:0000256" key="2">
    <source>
        <dbReference type="ARBA" id="ARBA00022723"/>
    </source>
</evidence>
<proteinExistence type="predicted"/>
<dbReference type="PANTHER" id="PTHR23235">
    <property type="entry name" value="KRUEPPEL-LIKE TRANSCRIPTION FACTOR"/>
    <property type="match status" value="1"/>
</dbReference>
<dbReference type="InterPro" id="IPR013087">
    <property type="entry name" value="Znf_C2H2_type"/>
</dbReference>
<feature type="domain" description="C2H2-type" evidence="10">
    <location>
        <begin position="195"/>
        <end position="223"/>
    </location>
</feature>
<dbReference type="PROSITE" id="PS00028">
    <property type="entry name" value="ZINC_FINGER_C2H2_1"/>
    <property type="match status" value="3"/>
</dbReference>
<dbReference type="SUPFAM" id="SSF57667">
    <property type="entry name" value="beta-beta-alpha zinc fingers"/>
    <property type="match status" value="2"/>
</dbReference>
<dbReference type="Gene3D" id="3.30.160.60">
    <property type="entry name" value="Classic Zinc Finger"/>
    <property type="match status" value="3"/>
</dbReference>
<keyword evidence="3" id="KW-0677">Repeat</keyword>
<dbReference type="GO" id="GO:0005634">
    <property type="term" value="C:nucleus"/>
    <property type="evidence" value="ECO:0007669"/>
    <property type="project" value="UniProtKB-SubCell"/>
</dbReference>
<evidence type="ECO:0000256" key="6">
    <source>
        <dbReference type="ARBA" id="ARBA00023015"/>
    </source>
</evidence>
<evidence type="ECO:0000313" key="12">
    <source>
        <dbReference type="Proteomes" id="UP001295684"/>
    </source>
</evidence>
<dbReference type="GO" id="GO:0000978">
    <property type="term" value="F:RNA polymerase II cis-regulatory region sequence-specific DNA binding"/>
    <property type="evidence" value="ECO:0007669"/>
    <property type="project" value="TreeGrafter"/>
</dbReference>
<evidence type="ECO:0000256" key="5">
    <source>
        <dbReference type="ARBA" id="ARBA00022833"/>
    </source>
</evidence>
<accession>A0AAD1UF86</accession>
<dbReference type="GO" id="GO:0008270">
    <property type="term" value="F:zinc ion binding"/>
    <property type="evidence" value="ECO:0007669"/>
    <property type="project" value="UniProtKB-KW"/>
</dbReference>
<protein>
    <recommendedName>
        <fullName evidence="10">C2H2-type domain-containing protein</fullName>
    </recommendedName>
</protein>
<dbReference type="GO" id="GO:0000981">
    <property type="term" value="F:DNA-binding transcription factor activity, RNA polymerase II-specific"/>
    <property type="evidence" value="ECO:0007669"/>
    <property type="project" value="TreeGrafter"/>
</dbReference>
<name>A0AAD1UF86_EUPCR</name>
<gene>
    <name evidence="11" type="ORF">ECRASSUSDP1_LOCUS9534</name>
</gene>
<keyword evidence="8" id="KW-0539">Nucleus</keyword>
<evidence type="ECO:0000313" key="11">
    <source>
        <dbReference type="EMBL" id="CAI2368243.1"/>
    </source>
</evidence>
<keyword evidence="7" id="KW-0804">Transcription</keyword>
<evidence type="ECO:0000256" key="7">
    <source>
        <dbReference type="ARBA" id="ARBA00023163"/>
    </source>
</evidence>
<dbReference type="PROSITE" id="PS50157">
    <property type="entry name" value="ZINC_FINGER_C2H2_2"/>
    <property type="match status" value="3"/>
</dbReference>
<dbReference type="EMBL" id="CAMPGE010009377">
    <property type="protein sequence ID" value="CAI2368243.1"/>
    <property type="molecule type" value="Genomic_DNA"/>
</dbReference>
<evidence type="ECO:0000256" key="9">
    <source>
        <dbReference type="PROSITE-ProRule" id="PRU00042"/>
    </source>
</evidence>
<dbReference type="PANTHER" id="PTHR23235:SF142">
    <property type="entry name" value="ZINC FINGER PROTEIN 384"/>
    <property type="match status" value="1"/>
</dbReference>
<keyword evidence="6" id="KW-0805">Transcription regulation</keyword>
<feature type="domain" description="C2H2-type" evidence="10">
    <location>
        <begin position="162"/>
        <end position="189"/>
    </location>
</feature>
<evidence type="ECO:0000256" key="1">
    <source>
        <dbReference type="ARBA" id="ARBA00004123"/>
    </source>
</evidence>
<keyword evidence="12" id="KW-1185">Reference proteome</keyword>
<comment type="caution">
    <text evidence="11">The sequence shown here is derived from an EMBL/GenBank/DDBJ whole genome shotgun (WGS) entry which is preliminary data.</text>
</comment>
<keyword evidence="2" id="KW-0479">Metal-binding</keyword>
<evidence type="ECO:0000256" key="4">
    <source>
        <dbReference type="ARBA" id="ARBA00022771"/>
    </source>
</evidence>
<dbReference type="FunFam" id="3.30.160.60:FF:000130">
    <property type="entry name" value="Spalt-like transcription factor 4"/>
    <property type="match status" value="1"/>
</dbReference>
<comment type="subcellular location">
    <subcellularLocation>
        <location evidence="1">Nucleus</location>
    </subcellularLocation>
</comment>
<evidence type="ECO:0000259" key="10">
    <source>
        <dbReference type="PROSITE" id="PS50157"/>
    </source>
</evidence>
<feature type="domain" description="C2H2-type" evidence="10">
    <location>
        <begin position="132"/>
        <end position="161"/>
    </location>
</feature>
<dbReference type="Proteomes" id="UP001295684">
    <property type="component" value="Unassembled WGS sequence"/>
</dbReference>
<evidence type="ECO:0000256" key="8">
    <source>
        <dbReference type="ARBA" id="ARBA00023242"/>
    </source>
</evidence>
<keyword evidence="4 9" id="KW-0863">Zinc-finger</keyword>
<dbReference type="InterPro" id="IPR036236">
    <property type="entry name" value="Znf_C2H2_sf"/>
</dbReference>
<reference evidence="11" key="1">
    <citation type="submission" date="2023-07" db="EMBL/GenBank/DDBJ databases">
        <authorList>
            <consortium name="AG Swart"/>
            <person name="Singh M."/>
            <person name="Singh A."/>
            <person name="Seah K."/>
            <person name="Emmerich C."/>
        </authorList>
    </citation>
    <scope>NUCLEOTIDE SEQUENCE</scope>
    <source>
        <strain evidence="11">DP1</strain>
    </source>
</reference>
<evidence type="ECO:0000256" key="3">
    <source>
        <dbReference type="ARBA" id="ARBA00022737"/>
    </source>
</evidence>
<sequence length="247" mass="28946">MNTFIPMGFNTQIGQVQQGYSLIPGYFLVSYPMVDSQQMGNLNDIQVEKLAEDYCLCELKNQEAEEKSEVKEKTKKINEDFTVVEDEKFKEPEKLGEKKRRCFKTEKDNDVLEPFQFKYIHVGTSRYKRKIIQCLYEGCNKTFGKSWNFRDHALMHEGHKPYKCSICGKCFTQKGNMKKHVKLHEGKDVTLRKSFKCIYCSKSYTERYNLRSHLKKVHKVTKASKEIAKALDYKYAKTPTLPVDKET</sequence>
<keyword evidence="5" id="KW-0862">Zinc</keyword>
<organism evidence="11 12">
    <name type="scientific">Euplotes crassus</name>
    <dbReference type="NCBI Taxonomy" id="5936"/>
    <lineage>
        <taxon>Eukaryota</taxon>
        <taxon>Sar</taxon>
        <taxon>Alveolata</taxon>
        <taxon>Ciliophora</taxon>
        <taxon>Intramacronucleata</taxon>
        <taxon>Spirotrichea</taxon>
        <taxon>Hypotrichia</taxon>
        <taxon>Euplotida</taxon>
        <taxon>Euplotidae</taxon>
        <taxon>Moneuplotes</taxon>
    </lineage>
</organism>
<dbReference type="Pfam" id="PF00096">
    <property type="entry name" value="zf-C2H2"/>
    <property type="match status" value="1"/>
</dbReference>